<proteinExistence type="predicted"/>
<feature type="compositionally biased region" description="Low complexity" evidence="7">
    <location>
        <begin position="277"/>
        <end position="296"/>
    </location>
</feature>
<evidence type="ECO:0000256" key="5">
    <source>
        <dbReference type="ARBA" id="ARBA00022840"/>
    </source>
</evidence>
<gene>
    <name evidence="9" type="ORF">LTR91_023999</name>
</gene>
<dbReference type="FunFam" id="3.30.200.20:FF:000131">
    <property type="entry name" value="Dual specificity protein kinase TTK"/>
    <property type="match status" value="1"/>
</dbReference>
<evidence type="ECO:0000259" key="8">
    <source>
        <dbReference type="PROSITE" id="PS50011"/>
    </source>
</evidence>
<accession>A0AAN6H7U8</accession>
<dbReference type="Gene3D" id="1.10.510.10">
    <property type="entry name" value="Transferase(Phosphotransferase) domain 1"/>
    <property type="match status" value="1"/>
</dbReference>
<keyword evidence="3 6" id="KW-0547">Nucleotide-binding</keyword>
<dbReference type="GO" id="GO:0007094">
    <property type="term" value="P:mitotic spindle assembly checkpoint signaling"/>
    <property type="evidence" value="ECO:0007669"/>
    <property type="project" value="TreeGrafter"/>
</dbReference>
<dbReference type="PROSITE" id="PS00108">
    <property type="entry name" value="PROTEIN_KINASE_ST"/>
    <property type="match status" value="1"/>
</dbReference>
<dbReference type="InterPro" id="IPR011009">
    <property type="entry name" value="Kinase-like_dom_sf"/>
</dbReference>
<dbReference type="GO" id="GO:0033316">
    <property type="term" value="P:meiotic spindle assembly checkpoint signaling"/>
    <property type="evidence" value="ECO:0007669"/>
    <property type="project" value="TreeGrafter"/>
</dbReference>
<dbReference type="GO" id="GO:0000776">
    <property type="term" value="C:kinetochore"/>
    <property type="evidence" value="ECO:0007669"/>
    <property type="project" value="TreeGrafter"/>
</dbReference>
<keyword evidence="5 6" id="KW-0067">ATP-binding</keyword>
<feature type="compositionally biased region" description="Polar residues" evidence="7">
    <location>
        <begin position="414"/>
        <end position="432"/>
    </location>
</feature>
<dbReference type="GO" id="GO:0004674">
    <property type="term" value="F:protein serine/threonine kinase activity"/>
    <property type="evidence" value="ECO:0007669"/>
    <property type="project" value="UniProtKB-KW"/>
</dbReference>
<keyword evidence="2" id="KW-0808">Transferase</keyword>
<comment type="caution">
    <text evidence="9">The sequence shown here is derived from an EMBL/GenBank/DDBJ whole genome shotgun (WGS) entry which is preliminary data.</text>
</comment>
<evidence type="ECO:0000256" key="2">
    <source>
        <dbReference type="ARBA" id="ARBA00022679"/>
    </source>
</evidence>
<dbReference type="InterPro" id="IPR027084">
    <property type="entry name" value="Mps1_cat"/>
</dbReference>
<dbReference type="SUPFAM" id="SSF56112">
    <property type="entry name" value="Protein kinase-like (PK-like)"/>
    <property type="match status" value="1"/>
</dbReference>
<feature type="compositionally biased region" description="Polar residues" evidence="7">
    <location>
        <begin position="297"/>
        <end position="325"/>
    </location>
</feature>
<feature type="region of interest" description="Disordered" evidence="7">
    <location>
        <begin position="849"/>
        <end position="879"/>
    </location>
</feature>
<feature type="compositionally biased region" description="Polar residues" evidence="7">
    <location>
        <begin position="354"/>
        <end position="366"/>
    </location>
</feature>
<feature type="region of interest" description="Disordered" evidence="7">
    <location>
        <begin position="173"/>
        <end position="587"/>
    </location>
</feature>
<evidence type="ECO:0000256" key="6">
    <source>
        <dbReference type="PROSITE-ProRule" id="PRU10141"/>
    </source>
</evidence>
<dbReference type="Gene3D" id="3.30.200.20">
    <property type="entry name" value="Phosphorylase Kinase, domain 1"/>
    <property type="match status" value="1"/>
</dbReference>
<dbReference type="GO" id="GO:0005524">
    <property type="term" value="F:ATP binding"/>
    <property type="evidence" value="ECO:0007669"/>
    <property type="project" value="UniProtKB-UniRule"/>
</dbReference>
<protein>
    <recommendedName>
        <fullName evidence="8">Protein kinase domain-containing protein</fullName>
    </recommendedName>
</protein>
<feature type="compositionally biased region" description="Polar residues" evidence="7">
    <location>
        <begin position="854"/>
        <end position="872"/>
    </location>
</feature>
<dbReference type="PANTHER" id="PTHR22974:SF21">
    <property type="entry name" value="DUAL SPECIFICITY PROTEIN KINASE TTK"/>
    <property type="match status" value="1"/>
</dbReference>
<dbReference type="InterPro" id="IPR008271">
    <property type="entry name" value="Ser/Thr_kinase_AS"/>
</dbReference>
<feature type="binding site" evidence="6">
    <location>
        <position position="712"/>
    </location>
    <ligand>
        <name>ATP</name>
        <dbReference type="ChEBI" id="CHEBI:30616"/>
    </ligand>
</feature>
<dbReference type="CDD" id="cd14131">
    <property type="entry name" value="PKc_Mps1"/>
    <property type="match status" value="1"/>
</dbReference>
<feature type="compositionally biased region" description="Basic and acidic residues" evidence="7">
    <location>
        <begin position="491"/>
        <end position="500"/>
    </location>
</feature>
<feature type="region of interest" description="Disordered" evidence="7">
    <location>
        <begin position="600"/>
        <end position="623"/>
    </location>
</feature>
<evidence type="ECO:0000313" key="10">
    <source>
        <dbReference type="Proteomes" id="UP001175353"/>
    </source>
</evidence>
<dbReference type="InterPro" id="IPR017441">
    <property type="entry name" value="Protein_kinase_ATP_BS"/>
</dbReference>
<reference evidence="9" key="1">
    <citation type="submission" date="2023-06" db="EMBL/GenBank/DDBJ databases">
        <title>Black Yeasts Isolated from many extreme environments.</title>
        <authorList>
            <person name="Coleine C."/>
            <person name="Stajich J.E."/>
            <person name="Selbmann L."/>
        </authorList>
    </citation>
    <scope>NUCLEOTIDE SEQUENCE</scope>
    <source>
        <strain evidence="9">CCFEE 5200</strain>
    </source>
</reference>
<dbReference type="AlphaFoldDB" id="A0AAN6H7U8"/>
<dbReference type="GO" id="GO:0004712">
    <property type="term" value="F:protein serine/threonine/tyrosine kinase activity"/>
    <property type="evidence" value="ECO:0007669"/>
    <property type="project" value="TreeGrafter"/>
</dbReference>
<keyword evidence="10" id="KW-1185">Reference proteome</keyword>
<dbReference type="Pfam" id="PF00069">
    <property type="entry name" value="Pkinase"/>
    <property type="match status" value="1"/>
</dbReference>
<dbReference type="InterPro" id="IPR000719">
    <property type="entry name" value="Prot_kinase_dom"/>
</dbReference>
<dbReference type="PANTHER" id="PTHR22974">
    <property type="entry name" value="MIXED LINEAGE PROTEIN KINASE"/>
    <property type="match status" value="1"/>
</dbReference>
<dbReference type="GO" id="GO:0005634">
    <property type="term" value="C:nucleus"/>
    <property type="evidence" value="ECO:0007669"/>
    <property type="project" value="TreeGrafter"/>
</dbReference>
<evidence type="ECO:0000313" key="9">
    <source>
        <dbReference type="EMBL" id="KAK0953147.1"/>
    </source>
</evidence>
<feature type="compositionally biased region" description="Polar residues" evidence="7">
    <location>
        <begin position="469"/>
        <end position="490"/>
    </location>
</feature>
<dbReference type="GO" id="GO:0098813">
    <property type="term" value="P:nuclear chromosome segregation"/>
    <property type="evidence" value="ECO:0007669"/>
    <property type="project" value="UniProtKB-ARBA"/>
</dbReference>
<evidence type="ECO:0000256" key="1">
    <source>
        <dbReference type="ARBA" id="ARBA00022527"/>
    </source>
</evidence>
<dbReference type="SMART" id="SM00220">
    <property type="entry name" value="S_TKc"/>
    <property type="match status" value="1"/>
</dbReference>
<dbReference type="PROSITE" id="PS50011">
    <property type="entry name" value="PROTEIN_KINASE_DOM"/>
    <property type="match status" value="1"/>
</dbReference>
<name>A0AAN6H7U8_9PEZI</name>
<feature type="compositionally biased region" description="Polar residues" evidence="7">
    <location>
        <begin position="535"/>
        <end position="544"/>
    </location>
</feature>
<keyword evidence="4" id="KW-0418">Kinase</keyword>
<evidence type="ECO:0000256" key="4">
    <source>
        <dbReference type="ARBA" id="ARBA00022777"/>
    </source>
</evidence>
<evidence type="ECO:0000256" key="3">
    <source>
        <dbReference type="ARBA" id="ARBA00022741"/>
    </source>
</evidence>
<keyword evidence="1" id="KW-0723">Serine/threonine-protein kinase</keyword>
<dbReference type="EMBL" id="JAUJLE010000568">
    <property type="protein sequence ID" value="KAK0953147.1"/>
    <property type="molecule type" value="Genomic_DNA"/>
</dbReference>
<sequence length="1035" mass="113726">MATADADGPTRPQRDFNPRAFEMRWTRPRNSSLTTPRVFPSRILDDPAYLAHLYGACDEQQQRRRQQQQQRTHYSNEDRGPIAHSLVYDHHRDALHTTTHKREGIGTRVRRIMAVVAHPSRPQIRRNSPLAIHRHLALPTAGPVWQSFGVNDSDSEGDAPPAPNFSKVTQDLLADTRGPSSPPKQEQARVAPRFERSVSAKTAGLDTPSRAPHIKVIRNSSPSMLGRDRGNTPPRIVMISGKGPGSGARSISISGPYPQRPSFAVKQEPTPEPSGKLELATPAPAPRALRVTRTRAGSNASQDGQAHPTPSHSRPGSRNGCNPTSHSRDQTRYASDLSRSASLHHAPETVARYGSSTLSRSRNASTEVPLPSGSVRVKRAGLGTGMSLGGKARRFKRRDSEDNISPTDEALVGSASQASTTNHTPQERSISTMDGARSRSGSVNTRATSVEPVAVHDFASRRNAAPESRPSNMSLARSQMSDGSRPPSRQTSRDRFHEYSRQSSAERYQQRRRPSTTAADAPVIPSEQPAFKPLGQSQPTTSALESKPLQRGPSLSKPQYRIAPPRIHTDASEDQENMPPPTFRRNKDQEFKYLGQRPIAVLSDDDKHEDSKPPMPAEDTPVPIPIQQQDRKALGSISGNTPYRAAPAPPPKMSVLDTATTTAGASVTKSKKKRTHIVVNGKIFTQMGKIGKGGSSDVYCVMAENFKTFALKRVKLDNCDEGAVRGYKGEIDLLKKLTEVERVVRLFDWELNEEKQELCVLMEKGETDLNRILTLRLNGADAVFDSAFTRYHWKEMLECVQAVHDHDIVHSDLKPANFLLVQGKLKLIDFGIANAIETDHTVNVHRDSHVGTPNYMSPESITDTNASQSGSMTRDAAGRPLKKDMRIGKASDVWSLGCILYQMTYGRPPFAHIQNQISRIMAITNPKHAIEYAEFGVGNAPISPTLRGLLRRCLDRDPEKRPTIPEMLREEAGWLFPEAEGAVMITEGLLAQIIGKVVEHCGKNGIVDGRVAGESDSRSWAGSFLGTVRKMQAGG</sequence>
<dbReference type="GO" id="GO:0034501">
    <property type="term" value="P:protein localization to kinetochore"/>
    <property type="evidence" value="ECO:0007669"/>
    <property type="project" value="TreeGrafter"/>
</dbReference>
<feature type="domain" description="Protein kinase" evidence="8">
    <location>
        <begin position="684"/>
        <end position="975"/>
    </location>
</feature>
<dbReference type="Proteomes" id="UP001175353">
    <property type="component" value="Unassembled WGS sequence"/>
</dbReference>
<evidence type="ECO:0000256" key="7">
    <source>
        <dbReference type="SAM" id="MobiDB-lite"/>
    </source>
</evidence>
<organism evidence="9 10">
    <name type="scientific">Friedmanniomyces endolithicus</name>
    <dbReference type="NCBI Taxonomy" id="329885"/>
    <lineage>
        <taxon>Eukaryota</taxon>
        <taxon>Fungi</taxon>
        <taxon>Dikarya</taxon>
        <taxon>Ascomycota</taxon>
        <taxon>Pezizomycotina</taxon>
        <taxon>Dothideomycetes</taxon>
        <taxon>Dothideomycetidae</taxon>
        <taxon>Mycosphaerellales</taxon>
        <taxon>Teratosphaeriaceae</taxon>
        <taxon>Friedmanniomyces</taxon>
    </lineage>
</organism>
<dbReference type="PROSITE" id="PS00107">
    <property type="entry name" value="PROTEIN_KINASE_ATP"/>
    <property type="match status" value="1"/>
</dbReference>
<feature type="compositionally biased region" description="Polar residues" evidence="7">
    <location>
        <begin position="439"/>
        <end position="448"/>
    </location>
</feature>